<dbReference type="AlphaFoldDB" id="A0A245ZRB0"/>
<protein>
    <submittedName>
        <fullName evidence="1">Uncharacterized protein</fullName>
    </submittedName>
</protein>
<accession>A0A245ZRB0</accession>
<name>A0A245ZRB0_9SPHN</name>
<proteinExistence type="predicted"/>
<reference evidence="1 2" key="1">
    <citation type="submission" date="2017-03" db="EMBL/GenBank/DDBJ databases">
        <title>Genome sequence of Sphingomonas mucosissima DSM 17494.</title>
        <authorList>
            <person name="Poehlein A."/>
            <person name="Wuebbeler J.H."/>
            <person name="Steinbuechel A."/>
            <person name="Daniel R."/>
        </authorList>
    </citation>
    <scope>NUCLEOTIDE SEQUENCE [LARGE SCALE GENOMIC DNA]</scope>
    <source>
        <strain evidence="1 2">DSM 17494</strain>
    </source>
</reference>
<dbReference type="EMBL" id="NBBJ01000001">
    <property type="protein sequence ID" value="OWK32282.1"/>
    <property type="molecule type" value="Genomic_DNA"/>
</dbReference>
<comment type="caution">
    <text evidence="1">The sequence shown here is derived from an EMBL/GenBank/DDBJ whole genome shotgun (WGS) entry which is preliminary data.</text>
</comment>
<gene>
    <name evidence="1" type="ORF">SPMU_06040</name>
</gene>
<organism evidence="1 2">
    <name type="scientific">Sphingomonas mucosissima</name>
    <dbReference type="NCBI Taxonomy" id="370959"/>
    <lineage>
        <taxon>Bacteria</taxon>
        <taxon>Pseudomonadati</taxon>
        <taxon>Pseudomonadota</taxon>
        <taxon>Alphaproteobacteria</taxon>
        <taxon>Sphingomonadales</taxon>
        <taxon>Sphingomonadaceae</taxon>
        <taxon>Sphingomonas</taxon>
    </lineage>
</organism>
<dbReference type="Proteomes" id="UP000197783">
    <property type="component" value="Unassembled WGS sequence"/>
</dbReference>
<sequence>MPQPKSLYDDLVSVSGDLDVLIADMSNGRPSQTRHDGHVDQVEELAARLRKAARGPGRSVNPPLAKVGTGYIW</sequence>
<dbReference type="RefSeq" id="WP_088331801.1">
    <property type="nucleotide sequence ID" value="NZ_NBBJ01000001.1"/>
</dbReference>
<evidence type="ECO:0000313" key="2">
    <source>
        <dbReference type="Proteomes" id="UP000197783"/>
    </source>
</evidence>
<evidence type="ECO:0000313" key="1">
    <source>
        <dbReference type="EMBL" id="OWK32282.1"/>
    </source>
</evidence>
<keyword evidence="2" id="KW-1185">Reference proteome</keyword>